<dbReference type="Pfam" id="PF13193">
    <property type="entry name" value="AMP-binding_C"/>
    <property type="match status" value="1"/>
</dbReference>
<feature type="domain" description="AMP-binding enzyme C-terminal" evidence="2">
    <location>
        <begin position="347"/>
        <end position="425"/>
    </location>
</feature>
<name>A0ABS7FUL9_9ACTN</name>
<keyword evidence="4" id="KW-1185">Reference proteome</keyword>
<dbReference type="PANTHER" id="PTHR43767:SF11">
    <property type="entry name" value="MEDIUM-CHAIN-FATTY-ACID--COA LIGASE"/>
    <property type="match status" value="1"/>
</dbReference>
<dbReference type="Gene3D" id="3.30.300.30">
    <property type="match status" value="1"/>
</dbReference>
<evidence type="ECO:0000259" key="1">
    <source>
        <dbReference type="Pfam" id="PF00501"/>
    </source>
</evidence>
<evidence type="ECO:0000313" key="4">
    <source>
        <dbReference type="Proteomes" id="UP000774570"/>
    </source>
</evidence>
<dbReference type="Gene3D" id="3.40.50.12780">
    <property type="entry name" value="N-terminal domain of ligase-like"/>
    <property type="match status" value="1"/>
</dbReference>
<feature type="domain" description="AMP-dependent synthetase/ligase" evidence="1">
    <location>
        <begin position="39"/>
        <end position="311"/>
    </location>
</feature>
<dbReference type="EMBL" id="JAIBOA010000009">
    <property type="protein sequence ID" value="MBW8484021.1"/>
    <property type="molecule type" value="Genomic_DNA"/>
</dbReference>
<dbReference type="InterPro" id="IPR025110">
    <property type="entry name" value="AMP-bd_C"/>
</dbReference>
<dbReference type="InterPro" id="IPR042099">
    <property type="entry name" value="ANL_N_sf"/>
</dbReference>
<dbReference type="InterPro" id="IPR050237">
    <property type="entry name" value="ATP-dep_AMP-bd_enzyme"/>
</dbReference>
<evidence type="ECO:0000259" key="2">
    <source>
        <dbReference type="Pfam" id="PF13193"/>
    </source>
</evidence>
<comment type="caution">
    <text evidence="3">The sequence shown here is derived from an EMBL/GenBank/DDBJ whole genome shotgun (WGS) entry which is preliminary data.</text>
</comment>
<dbReference type="Pfam" id="PF00501">
    <property type="entry name" value="AMP-binding"/>
    <property type="match status" value="1"/>
</dbReference>
<reference evidence="3 4" key="1">
    <citation type="submission" date="2021-07" db="EMBL/GenBank/DDBJ databases">
        <title>Actinomadura sp. PM05-2 isolated from lichen.</title>
        <authorList>
            <person name="Somphong A."/>
            <person name="Phongsopitanun W."/>
            <person name="Tanasupawat S."/>
            <person name="Peongsungnone V."/>
        </authorList>
    </citation>
    <scope>NUCLEOTIDE SEQUENCE [LARGE SCALE GENOMIC DNA]</scope>
    <source>
        <strain evidence="3 4">PM05-2</strain>
    </source>
</reference>
<gene>
    <name evidence="3" type="ORF">K1Y72_16660</name>
</gene>
<dbReference type="RefSeq" id="WP_220167246.1">
    <property type="nucleotide sequence ID" value="NZ_JAIBOA010000009.1"/>
</dbReference>
<dbReference type="InterPro" id="IPR045851">
    <property type="entry name" value="AMP-bd_C_sf"/>
</dbReference>
<organism evidence="3 4">
    <name type="scientific">Actinomadura parmotrematis</name>
    <dbReference type="NCBI Taxonomy" id="2864039"/>
    <lineage>
        <taxon>Bacteria</taxon>
        <taxon>Bacillati</taxon>
        <taxon>Actinomycetota</taxon>
        <taxon>Actinomycetes</taxon>
        <taxon>Streptosporangiales</taxon>
        <taxon>Thermomonosporaceae</taxon>
        <taxon>Actinomadura</taxon>
    </lineage>
</organism>
<dbReference type="InterPro" id="IPR000873">
    <property type="entry name" value="AMP-dep_synth/lig_dom"/>
</dbReference>
<evidence type="ECO:0000313" key="3">
    <source>
        <dbReference type="EMBL" id="MBW8484021.1"/>
    </source>
</evidence>
<accession>A0ABS7FUL9</accession>
<proteinExistence type="predicted"/>
<sequence length="446" mass="46294">MLSTVQDAPLLITRLLGLPGGTVTTAAGNGARTADGALLRAGAARLAHALTALGVAPGDRVATLMWSDREHLECALAVPAMGAVLHPLDAGLPAGPLCRSARDGGAEVLVLDGSLAPLAAPLLPRIPVLRHVVVTGGSPLDPPAGVTVHAYAELLADRPGEYAWPDQDERAAAALCHVRDTGGDLERVVHSHRSLYLRALSSVLPDALALSSGDTFLVAVPHSAEPAWSLPYAALLTGASLALPDRFLAPAALAAFVAAARPTRGVATAAVWEALLDHVRTDPSADLSSLISGAVLGATCPASLVRGYDALGVTLRHLPGPDAAPVPADVPADDVIRSGNERIPAAELERHLLRHSTVAEAAVVAVPDDRLGERPLAVVALHNGLRYPAEKTADLLRTYLATHVPYRTLPERWAFVPEVPKTTTGAPDKKTLRAQAAQGTFDLIDL</sequence>
<protein>
    <submittedName>
        <fullName evidence="3">AMP-binding protein</fullName>
    </submittedName>
</protein>
<dbReference type="SUPFAM" id="SSF56801">
    <property type="entry name" value="Acetyl-CoA synthetase-like"/>
    <property type="match status" value="1"/>
</dbReference>
<dbReference type="Proteomes" id="UP000774570">
    <property type="component" value="Unassembled WGS sequence"/>
</dbReference>
<dbReference type="PANTHER" id="PTHR43767">
    <property type="entry name" value="LONG-CHAIN-FATTY-ACID--COA LIGASE"/>
    <property type="match status" value="1"/>
</dbReference>